<organism evidence="1 3">
    <name type="scientific">Mycena pura</name>
    <dbReference type="NCBI Taxonomy" id="153505"/>
    <lineage>
        <taxon>Eukaryota</taxon>
        <taxon>Fungi</taxon>
        <taxon>Dikarya</taxon>
        <taxon>Basidiomycota</taxon>
        <taxon>Agaricomycotina</taxon>
        <taxon>Agaricomycetes</taxon>
        <taxon>Agaricomycetidae</taxon>
        <taxon>Agaricales</taxon>
        <taxon>Marasmiineae</taxon>
        <taxon>Mycenaceae</taxon>
        <taxon>Mycena</taxon>
    </lineage>
</organism>
<feature type="non-terminal residue" evidence="1">
    <location>
        <position position="186"/>
    </location>
</feature>
<accession>A0AAD6UV28</accession>
<comment type="caution">
    <text evidence="1">The sequence shown here is derived from an EMBL/GenBank/DDBJ whole genome shotgun (WGS) entry which is preliminary data.</text>
</comment>
<proteinExistence type="predicted"/>
<gene>
    <name evidence="2" type="ORF">GGX14DRAFT_297424</name>
    <name evidence="1" type="ORF">GGX14DRAFT_311077</name>
</gene>
<sequence>LDEYTMNAIRAHNFKVNVDLGSCTYRKMRRAFPQLNDLPTLAQLQSRIAFISGMKPVKYDCCKDSCCCFLGPYADLDACPYCKTPRYDSHGRPLGVFEYHPIIPRLKALFADKEMCKKLGYRARYKSTDGKIRDIFDSLDFRRLCQQNVSINDTVFSHCFFEQDTDIAFGLSANGVCPFKNRKSTC</sequence>
<protein>
    <submittedName>
        <fullName evidence="1">Uncharacterized protein</fullName>
    </submittedName>
</protein>
<dbReference type="AlphaFoldDB" id="A0AAD6UV28"/>
<evidence type="ECO:0000313" key="3">
    <source>
        <dbReference type="Proteomes" id="UP001219525"/>
    </source>
</evidence>
<dbReference type="Proteomes" id="UP001219525">
    <property type="component" value="Unassembled WGS sequence"/>
</dbReference>
<evidence type="ECO:0000313" key="2">
    <source>
        <dbReference type="EMBL" id="KAJ7213828.1"/>
    </source>
</evidence>
<evidence type="ECO:0000313" key="1">
    <source>
        <dbReference type="EMBL" id="KAJ7195545.1"/>
    </source>
</evidence>
<reference evidence="1" key="1">
    <citation type="submission" date="2023-03" db="EMBL/GenBank/DDBJ databases">
        <title>Massive genome expansion in bonnet fungi (Mycena s.s.) driven by repeated elements and novel gene families across ecological guilds.</title>
        <authorList>
            <consortium name="Lawrence Berkeley National Laboratory"/>
            <person name="Harder C.B."/>
            <person name="Miyauchi S."/>
            <person name="Viragh M."/>
            <person name="Kuo A."/>
            <person name="Thoen E."/>
            <person name="Andreopoulos B."/>
            <person name="Lu D."/>
            <person name="Skrede I."/>
            <person name="Drula E."/>
            <person name="Henrissat B."/>
            <person name="Morin E."/>
            <person name="Kohler A."/>
            <person name="Barry K."/>
            <person name="LaButti K."/>
            <person name="Morin E."/>
            <person name="Salamov A."/>
            <person name="Lipzen A."/>
            <person name="Mereny Z."/>
            <person name="Hegedus B."/>
            <person name="Baldrian P."/>
            <person name="Stursova M."/>
            <person name="Weitz H."/>
            <person name="Taylor A."/>
            <person name="Grigoriev I.V."/>
            <person name="Nagy L.G."/>
            <person name="Martin F."/>
            <person name="Kauserud H."/>
        </authorList>
    </citation>
    <scope>NUCLEOTIDE SEQUENCE</scope>
    <source>
        <strain evidence="1">9144</strain>
    </source>
</reference>
<dbReference type="EMBL" id="JARJCW010000020">
    <property type="protein sequence ID" value="KAJ7213828.1"/>
    <property type="molecule type" value="Genomic_DNA"/>
</dbReference>
<keyword evidence="3" id="KW-1185">Reference proteome</keyword>
<dbReference type="EMBL" id="JARJCW010000090">
    <property type="protein sequence ID" value="KAJ7195545.1"/>
    <property type="molecule type" value="Genomic_DNA"/>
</dbReference>
<name>A0AAD6UV28_9AGAR</name>
<feature type="non-terminal residue" evidence="1">
    <location>
        <position position="1"/>
    </location>
</feature>